<dbReference type="EC" id="2.3.1.-" evidence="7"/>
<dbReference type="InterPro" id="IPR001078">
    <property type="entry name" value="2-oxoacid_DH_actylTfrase"/>
</dbReference>
<comment type="caution">
    <text evidence="11">The sequence shown here is derived from an EMBL/GenBank/DDBJ whole genome shotgun (WGS) entry which is preliminary data.</text>
</comment>
<dbReference type="RefSeq" id="WP_311788786.1">
    <property type="nucleotide sequence ID" value="NZ_JALDYY010000019.1"/>
</dbReference>
<feature type="compositionally biased region" description="Low complexity" evidence="8">
    <location>
        <begin position="149"/>
        <end position="174"/>
    </location>
</feature>
<dbReference type="CDD" id="cd06849">
    <property type="entry name" value="lipoyl_domain"/>
    <property type="match status" value="1"/>
</dbReference>
<dbReference type="InterPro" id="IPR004167">
    <property type="entry name" value="PSBD"/>
</dbReference>
<dbReference type="Pfam" id="PF00364">
    <property type="entry name" value="Biotin_lipoyl"/>
    <property type="match status" value="1"/>
</dbReference>
<reference evidence="11" key="1">
    <citation type="submission" date="2022-03" db="EMBL/GenBank/DDBJ databases">
        <title>Fererhizobium litorale gen. nov., sp. nov., isolated from sandy sediments of the Sea of Japan seashore.</title>
        <authorList>
            <person name="Romanenko L."/>
            <person name="Kurilenko V."/>
            <person name="Otstavnykh N."/>
            <person name="Svetashev V."/>
            <person name="Tekutyeva L."/>
            <person name="Isaeva M."/>
            <person name="Mikhailov V."/>
        </authorList>
    </citation>
    <scope>NUCLEOTIDE SEQUENCE</scope>
    <source>
        <strain evidence="11">KMM 9576</strain>
    </source>
</reference>
<dbReference type="SUPFAM" id="SSF52777">
    <property type="entry name" value="CoA-dependent acyltransferases"/>
    <property type="match status" value="1"/>
</dbReference>
<evidence type="ECO:0000259" key="9">
    <source>
        <dbReference type="PROSITE" id="PS50968"/>
    </source>
</evidence>
<dbReference type="InterPro" id="IPR011053">
    <property type="entry name" value="Single_hybrid_motif"/>
</dbReference>
<sequence length="406" mass="42976">MTAIMDVLAPIEQEGTKAVVRAWLKRPGDTVAVDDPLVELETDKVTQEVPAPAAGILEEILLQSGEDAGPGVVLARIRAEGERGAVQPVADPPVVAAAAKDVPGIMRYSPAVRHAALQYGIDPADVTGTGKNGRVTRIDIEAAFASRSSTAKAATPRAAPPTAEARPSAPPAAERGSRKVPHTPMRLKIASHMLESLTQAPHVTAVFEADFSAIIRHREKNKAKLAADGINLSYTAYLVAASVAAMQKVPEINSRWHDDHLEIFGDINIGVGTALGDKGLVVPVIHRAQDLSLAGIAARLQAATAHARNGTLKPEDMRGGTFTISNHGVSGSLVAAPIIINQPQCAILGVGKLEKRVVVREVDGVDTIQIRPMAYVSLTIDHRAVDGHQTNTWLSQFVAALETWPD</sequence>
<proteinExistence type="inferred from homology"/>
<dbReference type="Pfam" id="PF00198">
    <property type="entry name" value="2-oxoacid_dh"/>
    <property type="match status" value="1"/>
</dbReference>
<evidence type="ECO:0000313" key="12">
    <source>
        <dbReference type="Proteomes" id="UP001161580"/>
    </source>
</evidence>
<keyword evidence="4 7" id="KW-0808">Transferase</keyword>
<evidence type="ECO:0000256" key="6">
    <source>
        <dbReference type="ARBA" id="ARBA00023315"/>
    </source>
</evidence>
<evidence type="ECO:0000259" key="10">
    <source>
        <dbReference type="PROSITE" id="PS51826"/>
    </source>
</evidence>
<evidence type="ECO:0000256" key="4">
    <source>
        <dbReference type="ARBA" id="ARBA00022679"/>
    </source>
</evidence>
<dbReference type="InterPro" id="IPR036625">
    <property type="entry name" value="E3-bd_dom_sf"/>
</dbReference>
<dbReference type="Proteomes" id="UP001161580">
    <property type="component" value="Unassembled WGS sequence"/>
</dbReference>
<dbReference type="GO" id="GO:0016407">
    <property type="term" value="F:acetyltransferase activity"/>
    <property type="evidence" value="ECO:0007669"/>
    <property type="project" value="TreeGrafter"/>
</dbReference>
<feature type="domain" description="Lipoyl-binding" evidence="9">
    <location>
        <begin position="1"/>
        <end position="78"/>
    </location>
</feature>
<keyword evidence="5 7" id="KW-0450">Lipoyl</keyword>
<comment type="cofactor">
    <cofactor evidence="1 7">
        <name>(R)-lipoate</name>
        <dbReference type="ChEBI" id="CHEBI:83088"/>
    </cofactor>
</comment>
<feature type="region of interest" description="Disordered" evidence="8">
    <location>
        <begin position="149"/>
        <end position="181"/>
    </location>
</feature>
<gene>
    <name evidence="11" type="ORF">MRS75_22285</name>
</gene>
<evidence type="ECO:0000256" key="1">
    <source>
        <dbReference type="ARBA" id="ARBA00001938"/>
    </source>
</evidence>
<organism evidence="11 12">
    <name type="scientific">Ferirhizobium litorale</name>
    <dbReference type="NCBI Taxonomy" id="2927786"/>
    <lineage>
        <taxon>Bacteria</taxon>
        <taxon>Pseudomonadati</taxon>
        <taxon>Pseudomonadota</taxon>
        <taxon>Alphaproteobacteria</taxon>
        <taxon>Hyphomicrobiales</taxon>
        <taxon>Rhizobiaceae</taxon>
        <taxon>Ferirhizobium</taxon>
    </lineage>
</organism>
<dbReference type="AlphaFoldDB" id="A0AAE3QIX9"/>
<evidence type="ECO:0000256" key="3">
    <source>
        <dbReference type="ARBA" id="ARBA00011484"/>
    </source>
</evidence>
<feature type="domain" description="Peripheral subunit-binding (PSBD)" evidence="10">
    <location>
        <begin position="107"/>
        <end position="144"/>
    </location>
</feature>
<keyword evidence="12" id="KW-1185">Reference proteome</keyword>
<comment type="similarity">
    <text evidence="2 7">Belongs to the 2-oxoacid dehydrogenase family.</text>
</comment>
<dbReference type="GO" id="GO:0031405">
    <property type="term" value="F:lipoic acid binding"/>
    <property type="evidence" value="ECO:0007669"/>
    <property type="project" value="TreeGrafter"/>
</dbReference>
<dbReference type="InterPro" id="IPR000089">
    <property type="entry name" value="Biotin_lipoyl"/>
</dbReference>
<dbReference type="PROSITE" id="PS00189">
    <property type="entry name" value="LIPOYL"/>
    <property type="match status" value="1"/>
</dbReference>
<dbReference type="GO" id="GO:0005737">
    <property type="term" value="C:cytoplasm"/>
    <property type="evidence" value="ECO:0007669"/>
    <property type="project" value="TreeGrafter"/>
</dbReference>
<evidence type="ECO:0000256" key="2">
    <source>
        <dbReference type="ARBA" id="ARBA00007317"/>
    </source>
</evidence>
<evidence type="ECO:0000256" key="8">
    <source>
        <dbReference type="SAM" id="MobiDB-lite"/>
    </source>
</evidence>
<name>A0AAE3QIX9_9HYPH</name>
<dbReference type="Gene3D" id="2.40.50.100">
    <property type="match status" value="1"/>
</dbReference>
<dbReference type="SUPFAM" id="SSF47005">
    <property type="entry name" value="Peripheral subunit-binding domain of 2-oxo acid dehydrogenase complex"/>
    <property type="match status" value="1"/>
</dbReference>
<dbReference type="EMBL" id="JALDYZ010000018">
    <property type="protein sequence ID" value="MDI7924795.1"/>
    <property type="molecule type" value="Genomic_DNA"/>
</dbReference>
<dbReference type="PROSITE" id="PS50968">
    <property type="entry name" value="BIOTINYL_LIPOYL"/>
    <property type="match status" value="1"/>
</dbReference>
<dbReference type="PANTHER" id="PTHR43178:SF5">
    <property type="entry name" value="LIPOAMIDE ACYLTRANSFERASE COMPONENT OF BRANCHED-CHAIN ALPHA-KETO ACID DEHYDROGENASE COMPLEX, MITOCHONDRIAL"/>
    <property type="match status" value="1"/>
</dbReference>
<dbReference type="PROSITE" id="PS51826">
    <property type="entry name" value="PSBD"/>
    <property type="match status" value="1"/>
</dbReference>
<evidence type="ECO:0000256" key="7">
    <source>
        <dbReference type="RuleBase" id="RU003423"/>
    </source>
</evidence>
<dbReference type="Gene3D" id="3.30.559.10">
    <property type="entry name" value="Chloramphenicol acetyltransferase-like domain"/>
    <property type="match status" value="1"/>
</dbReference>
<dbReference type="InterPro" id="IPR023213">
    <property type="entry name" value="CAT-like_dom_sf"/>
</dbReference>
<dbReference type="PANTHER" id="PTHR43178">
    <property type="entry name" value="DIHYDROLIPOAMIDE ACETYLTRANSFERASE COMPONENT OF PYRUVATE DEHYDROGENASE COMPLEX"/>
    <property type="match status" value="1"/>
</dbReference>
<dbReference type="Pfam" id="PF02817">
    <property type="entry name" value="E3_binding"/>
    <property type="match status" value="1"/>
</dbReference>
<evidence type="ECO:0000313" key="11">
    <source>
        <dbReference type="EMBL" id="MDI7924795.1"/>
    </source>
</evidence>
<keyword evidence="6 7" id="KW-0012">Acyltransferase</keyword>
<dbReference type="SUPFAM" id="SSF51230">
    <property type="entry name" value="Single hybrid motif"/>
    <property type="match status" value="1"/>
</dbReference>
<dbReference type="Gene3D" id="4.10.320.10">
    <property type="entry name" value="E3-binding domain"/>
    <property type="match status" value="1"/>
</dbReference>
<protein>
    <recommendedName>
        <fullName evidence="7">Dihydrolipoamide acetyltransferase component of pyruvate dehydrogenase complex</fullName>
        <ecNumber evidence="7">2.3.1.-</ecNumber>
    </recommendedName>
</protein>
<evidence type="ECO:0000256" key="5">
    <source>
        <dbReference type="ARBA" id="ARBA00022823"/>
    </source>
</evidence>
<comment type="subunit">
    <text evidence="3">Forms a 24-polypeptide structural core with octahedral symmetry.</text>
</comment>
<dbReference type="InterPro" id="IPR003016">
    <property type="entry name" value="2-oxoA_DH_lipoyl-BS"/>
</dbReference>
<dbReference type="InterPro" id="IPR050743">
    <property type="entry name" value="2-oxoacid_DH_E2_comp"/>
</dbReference>
<accession>A0AAE3QIX9</accession>